<comment type="subcellular location">
    <subcellularLocation>
        <location evidence="1">Cell membrane</location>
        <topology evidence="1">Multi-pass membrane protein</topology>
    </subcellularLocation>
</comment>
<accession>A0A6B3N7F1</accession>
<comment type="caution">
    <text evidence="8">The sequence shown here is derived from an EMBL/GenBank/DDBJ whole genome shotgun (WGS) entry which is preliminary data.</text>
</comment>
<evidence type="ECO:0000313" key="8">
    <source>
        <dbReference type="EMBL" id="NER27483.1"/>
    </source>
</evidence>
<protein>
    <submittedName>
        <fullName evidence="8">MFS transporter</fullName>
    </submittedName>
</protein>
<evidence type="ECO:0000256" key="3">
    <source>
        <dbReference type="ARBA" id="ARBA00022475"/>
    </source>
</evidence>
<dbReference type="Pfam" id="PF13347">
    <property type="entry name" value="MFS_2"/>
    <property type="match status" value="2"/>
</dbReference>
<dbReference type="PROSITE" id="PS00872">
    <property type="entry name" value="NA_GALACTOSIDE_SYMP"/>
    <property type="match status" value="1"/>
</dbReference>
<feature type="transmembrane region" description="Helical" evidence="7">
    <location>
        <begin position="42"/>
        <end position="68"/>
    </location>
</feature>
<evidence type="ECO:0000256" key="1">
    <source>
        <dbReference type="ARBA" id="ARBA00004651"/>
    </source>
</evidence>
<feature type="transmembrane region" description="Helical" evidence="7">
    <location>
        <begin position="170"/>
        <end position="189"/>
    </location>
</feature>
<feature type="transmembrane region" description="Helical" evidence="7">
    <location>
        <begin position="337"/>
        <end position="363"/>
    </location>
</feature>
<feature type="transmembrane region" description="Helical" evidence="7">
    <location>
        <begin position="375"/>
        <end position="391"/>
    </location>
</feature>
<feature type="transmembrane region" description="Helical" evidence="7">
    <location>
        <begin position="240"/>
        <end position="261"/>
    </location>
</feature>
<feature type="transmembrane region" description="Helical" evidence="7">
    <location>
        <begin position="201"/>
        <end position="219"/>
    </location>
</feature>
<dbReference type="PANTHER" id="PTHR11328">
    <property type="entry name" value="MAJOR FACILITATOR SUPERFAMILY DOMAIN-CONTAINING PROTEIN"/>
    <property type="match status" value="1"/>
</dbReference>
<feature type="transmembrane region" description="Helical" evidence="7">
    <location>
        <begin position="403"/>
        <end position="422"/>
    </location>
</feature>
<dbReference type="EMBL" id="JAAHFQ010000104">
    <property type="protein sequence ID" value="NER27483.1"/>
    <property type="molecule type" value="Genomic_DNA"/>
</dbReference>
<feature type="transmembrane region" description="Helical" evidence="7">
    <location>
        <begin position="469"/>
        <end position="493"/>
    </location>
</feature>
<evidence type="ECO:0000256" key="6">
    <source>
        <dbReference type="ARBA" id="ARBA00023136"/>
    </source>
</evidence>
<keyword evidence="4 7" id="KW-0812">Transmembrane</keyword>
<dbReference type="GO" id="GO:0005886">
    <property type="term" value="C:plasma membrane"/>
    <property type="evidence" value="ECO:0007669"/>
    <property type="project" value="UniProtKB-SubCell"/>
</dbReference>
<evidence type="ECO:0000256" key="2">
    <source>
        <dbReference type="ARBA" id="ARBA00022448"/>
    </source>
</evidence>
<evidence type="ECO:0000256" key="7">
    <source>
        <dbReference type="SAM" id="Phobius"/>
    </source>
</evidence>
<dbReference type="InterPro" id="IPR036259">
    <property type="entry name" value="MFS_trans_sf"/>
</dbReference>
<dbReference type="InterPro" id="IPR018043">
    <property type="entry name" value="Na/Gal_symport_CS"/>
</dbReference>
<organism evidence="8">
    <name type="scientific">Symploca sp. SIO1C4</name>
    <dbReference type="NCBI Taxonomy" id="2607765"/>
    <lineage>
        <taxon>Bacteria</taxon>
        <taxon>Bacillati</taxon>
        <taxon>Cyanobacteriota</taxon>
        <taxon>Cyanophyceae</taxon>
        <taxon>Coleofasciculales</taxon>
        <taxon>Coleofasciculaceae</taxon>
        <taxon>Symploca</taxon>
    </lineage>
</organism>
<dbReference type="GO" id="GO:0015293">
    <property type="term" value="F:symporter activity"/>
    <property type="evidence" value="ECO:0007669"/>
    <property type="project" value="InterPro"/>
</dbReference>
<dbReference type="GO" id="GO:0008643">
    <property type="term" value="P:carbohydrate transport"/>
    <property type="evidence" value="ECO:0007669"/>
    <property type="project" value="InterPro"/>
</dbReference>
<proteinExistence type="predicted"/>
<keyword evidence="5 7" id="KW-1133">Transmembrane helix</keyword>
<gene>
    <name evidence="8" type="ORF">F6J89_07575</name>
</gene>
<dbReference type="SUPFAM" id="SSF103473">
    <property type="entry name" value="MFS general substrate transporter"/>
    <property type="match status" value="1"/>
</dbReference>
<keyword evidence="3" id="KW-1003">Cell membrane</keyword>
<sequence>MSDISPSESGVPLATPKPEKLSFSTKLAYGAGDMGPAMTANILVFFLLPFFTNVAGLPAGLAGSVLMIGKISDAINDPIIGVFSDRTRTRWGRRLPWMLFGAIPFGLLFCLQWIVPHFSNNDTVNNWLLFSYYVTIGVLFNIAYTIVNLPYAALTPELTQDYNERTSLNSFRFSFSIGASVLSLVLAGLSFSEYQDDPGKQYLVLGLICTVLSVIPIFWSVFRIQERGAQPILAAKQKQIFGNILTGIGALFVCYGILRIIPLTANFLAAPGRFDLISIAVILIGLQITLFGITLLFSTPEPHLSSSDAVRKRSQSEDIPALTFIQQLKVVFSNRPFLYLIGIYLCSWLAVQLTASILVYFVVSWMGLKNTDSTLVALGVQGTALVMLFFWRIISERVGKKAVYFMGMTLWIIAQAGLFLLQPGQTNLMYVLAVIAGFGVSVAYLIPWSMVPDVIELDELNTGQRREGIFYGFMVLLQKFGLALGLFLVGLALEAAGFIESTAGEVIPTQPDSALLAIRIAIGPLPTLFLIFGLILAYFYPITREFHAEIRLKLQERKSKEGRR</sequence>
<feature type="transmembrane region" description="Helical" evidence="7">
    <location>
        <begin position="276"/>
        <end position="297"/>
    </location>
</feature>
<feature type="transmembrane region" description="Helical" evidence="7">
    <location>
        <begin position="513"/>
        <end position="540"/>
    </location>
</feature>
<evidence type="ECO:0000256" key="5">
    <source>
        <dbReference type="ARBA" id="ARBA00022989"/>
    </source>
</evidence>
<keyword evidence="2" id="KW-0813">Transport</keyword>
<dbReference type="PANTHER" id="PTHR11328:SF24">
    <property type="entry name" value="MAJOR FACILITATOR SUPERFAMILY (MFS) PROFILE DOMAIN-CONTAINING PROTEIN"/>
    <property type="match status" value="1"/>
</dbReference>
<dbReference type="FunFam" id="1.20.1250.20:FF:000183">
    <property type="entry name" value="sodium-dependent lysophosphatidylcholine symporter 1 isoform X2"/>
    <property type="match status" value="1"/>
</dbReference>
<dbReference type="Gene3D" id="1.20.1250.20">
    <property type="entry name" value="MFS general substrate transporter like domains"/>
    <property type="match status" value="2"/>
</dbReference>
<dbReference type="InterPro" id="IPR039672">
    <property type="entry name" value="MFS_2"/>
</dbReference>
<feature type="transmembrane region" description="Helical" evidence="7">
    <location>
        <begin position="428"/>
        <end position="448"/>
    </location>
</feature>
<dbReference type="GO" id="GO:0006814">
    <property type="term" value="P:sodium ion transport"/>
    <property type="evidence" value="ECO:0007669"/>
    <property type="project" value="InterPro"/>
</dbReference>
<reference evidence="8" key="1">
    <citation type="submission" date="2019-11" db="EMBL/GenBank/DDBJ databases">
        <title>Genomic insights into an expanded diversity of filamentous marine cyanobacteria reveals the extraordinary biosynthetic potential of Moorea and Okeania.</title>
        <authorList>
            <person name="Ferreira Leao T."/>
            <person name="Wang M."/>
            <person name="Moss N."/>
            <person name="Da Silva R."/>
            <person name="Sanders J."/>
            <person name="Nurk S."/>
            <person name="Gurevich A."/>
            <person name="Humphrey G."/>
            <person name="Reher R."/>
            <person name="Zhu Q."/>
            <person name="Belda-Ferre P."/>
            <person name="Glukhov E."/>
            <person name="Rex R."/>
            <person name="Dorrestein P.C."/>
            <person name="Knight R."/>
            <person name="Pevzner P."/>
            <person name="Gerwick W.H."/>
            <person name="Gerwick L."/>
        </authorList>
    </citation>
    <scope>NUCLEOTIDE SEQUENCE</scope>
    <source>
        <strain evidence="8">SIO1C4</strain>
    </source>
</reference>
<evidence type="ECO:0000256" key="4">
    <source>
        <dbReference type="ARBA" id="ARBA00022692"/>
    </source>
</evidence>
<dbReference type="CDD" id="cd17332">
    <property type="entry name" value="MFS_MelB_like"/>
    <property type="match status" value="1"/>
</dbReference>
<feature type="transmembrane region" description="Helical" evidence="7">
    <location>
        <begin position="127"/>
        <end position="149"/>
    </location>
</feature>
<name>A0A6B3N7F1_9CYAN</name>
<dbReference type="AlphaFoldDB" id="A0A6B3N7F1"/>
<feature type="transmembrane region" description="Helical" evidence="7">
    <location>
        <begin position="95"/>
        <end position="115"/>
    </location>
</feature>
<keyword evidence="6 7" id="KW-0472">Membrane</keyword>